<evidence type="ECO:0000313" key="1">
    <source>
        <dbReference type="EMBL" id="NLS12477.1"/>
    </source>
</evidence>
<sequence length="221" mass="25465">MKINSAITLAILVAGTALLLTSFSVIQMERSLINHALEKNLYEYEAFYRASLSNTQTTPPSVNINELEPHWLTSPHNINLSVKNLEWAEFFNPNLNTKNYRTLLLEESIRLRPTWPSTYFELHQTLQGSPSELGTSEQVLSLGARFGPFEPSVNFTYVERQLERWKTLSFDERATTLEQLGGLLKAYYTHDELRGLIAKSTQIHRICSTTQFYNIWIPECY</sequence>
<dbReference type="AlphaFoldDB" id="A0A7X8TPB8"/>
<accession>A0A7X8TPB8</accession>
<proteinExistence type="predicted"/>
<protein>
    <submittedName>
        <fullName evidence="1">Uncharacterized protein</fullName>
    </submittedName>
</protein>
<evidence type="ECO:0000313" key="2">
    <source>
        <dbReference type="Proteomes" id="UP000535589"/>
    </source>
</evidence>
<organism evidence="1 2">
    <name type="scientific">Vibrio agarilyticus</name>
    <dbReference type="NCBI Taxonomy" id="2726741"/>
    <lineage>
        <taxon>Bacteria</taxon>
        <taxon>Pseudomonadati</taxon>
        <taxon>Pseudomonadota</taxon>
        <taxon>Gammaproteobacteria</taxon>
        <taxon>Vibrionales</taxon>
        <taxon>Vibrionaceae</taxon>
        <taxon>Vibrio</taxon>
    </lineage>
</organism>
<gene>
    <name evidence="1" type="ORF">HGP28_06130</name>
</gene>
<reference evidence="1 2" key="1">
    <citation type="submission" date="2020-04" db="EMBL/GenBank/DDBJ databases">
        <title>Vibrio sp. SM6, a novel species isolated from seawater.</title>
        <authorList>
            <person name="Wang X."/>
        </authorList>
    </citation>
    <scope>NUCLEOTIDE SEQUENCE [LARGE SCALE GENOMIC DNA]</scope>
    <source>
        <strain evidence="1 2">SM6</strain>
    </source>
</reference>
<dbReference type="EMBL" id="JABAIK010000005">
    <property type="protein sequence ID" value="NLS12477.1"/>
    <property type="molecule type" value="Genomic_DNA"/>
</dbReference>
<dbReference type="Proteomes" id="UP000535589">
    <property type="component" value="Unassembled WGS sequence"/>
</dbReference>
<comment type="caution">
    <text evidence="1">The sequence shown here is derived from an EMBL/GenBank/DDBJ whole genome shotgun (WGS) entry which is preliminary data.</text>
</comment>
<keyword evidence="2" id="KW-1185">Reference proteome</keyword>
<name>A0A7X8TPB8_9VIBR</name>
<dbReference type="RefSeq" id="WP_168835581.1">
    <property type="nucleotide sequence ID" value="NZ_JABAIK010000005.1"/>
</dbReference>